<dbReference type="Proteomes" id="UP001280121">
    <property type="component" value="Unassembled WGS sequence"/>
</dbReference>
<keyword evidence="7" id="KW-0862">Zinc</keyword>
<keyword evidence="5 8" id="KW-0863">Zinc-finger</keyword>
<evidence type="ECO:0000256" key="1">
    <source>
        <dbReference type="ARBA" id="ARBA00000900"/>
    </source>
</evidence>
<evidence type="ECO:0000256" key="7">
    <source>
        <dbReference type="ARBA" id="ARBA00022833"/>
    </source>
</evidence>
<dbReference type="FunFam" id="3.30.40.10:FF:000022">
    <property type="entry name" value="E3 ubiquitin-protein ligase RING1-like"/>
    <property type="match status" value="1"/>
</dbReference>
<evidence type="ECO:0000256" key="2">
    <source>
        <dbReference type="ARBA" id="ARBA00012483"/>
    </source>
</evidence>
<evidence type="ECO:0000256" key="8">
    <source>
        <dbReference type="PROSITE-ProRule" id="PRU00175"/>
    </source>
</evidence>
<dbReference type="SUPFAM" id="SSF57850">
    <property type="entry name" value="RING/U-box"/>
    <property type="match status" value="1"/>
</dbReference>
<dbReference type="PANTHER" id="PTHR15710">
    <property type="entry name" value="E3 UBIQUITIN-PROTEIN LIGASE PRAJA"/>
    <property type="match status" value="1"/>
</dbReference>
<dbReference type="PROSITE" id="PS50089">
    <property type="entry name" value="ZF_RING_2"/>
    <property type="match status" value="1"/>
</dbReference>
<keyword evidence="6" id="KW-0833">Ubl conjugation pathway</keyword>
<evidence type="ECO:0000256" key="5">
    <source>
        <dbReference type="ARBA" id="ARBA00022771"/>
    </source>
</evidence>
<keyword evidence="11" id="KW-1185">Reference proteome</keyword>
<dbReference type="InterPro" id="IPR013083">
    <property type="entry name" value="Znf_RING/FYVE/PHD"/>
</dbReference>
<protein>
    <recommendedName>
        <fullName evidence="2">RING-type E3 ubiquitin transferase</fullName>
        <ecNumber evidence="2">2.3.2.27</ecNumber>
    </recommendedName>
</protein>
<gene>
    <name evidence="10" type="ORF">Ddye_002051</name>
</gene>
<reference evidence="10" key="1">
    <citation type="journal article" date="2023" name="Plant J.">
        <title>Genome sequences and population genomics provide insights into the demographic history, inbreeding, and mutation load of two 'living fossil' tree species of Dipteronia.</title>
        <authorList>
            <person name="Feng Y."/>
            <person name="Comes H.P."/>
            <person name="Chen J."/>
            <person name="Zhu S."/>
            <person name="Lu R."/>
            <person name="Zhang X."/>
            <person name="Li P."/>
            <person name="Qiu J."/>
            <person name="Olsen K.M."/>
            <person name="Qiu Y."/>
        </authorList>
    </citation>
    <scope>NUCLEOTIDE SEQUENCE</scope>
    <source>
        <strain evidence="10">KIB01</strain>
    </source>
</reference>
<accession>A0AAE0CU30</accession>
<organism evidence="10 11">
    <name type="scientific">Dipteronia dyeriana</name>
    <dbReference type="NCBI Taxonomy" id="168575"/>
    <lineage>
        <taxon>Eukaryota</taxon>
        <taxon>Viridiplantae</taxon>
        <taxon>Streptophyta</taxon>
        <taxon>Embryophyta</taxon>
        <taxon>Tracheophyta</taxon>
        <taxon>Spermatophyta</taxon>
        <taxon>Magnoliopsida</taxon>
        <taxon>eudicotyledons</taxon>
        <taxon>Gunneridae</taxon>
        <taxon>Pentapetalae</taxon>
        <taxon>rosids</taxon>
        <taxon>malvids</taxon>
        <taxon>Sapindales</taxon>
        <taxon>Sapindaceae</taxon>
        <taxon>Hippocastanoideae</taxon>
        <taxon>Acereae</taxon>
        <taxon>Dipteronia</taxon>
    </lineage>
</organism>
<comment type="caution">
    <text evidence="10">The sequence shown here is derived from an EMBL/GenBank/DDBJ whole genome shotgun (WGS) entry which is preliminary data.</text>
</comment>
<dbReference type="EMBL" id="JANJYI010000001">
    <property type="protein sequence ID" value="KAK2663477.1"/>
    <property type="molecule type" value="Genomic_DNA"/>
</dbReference>
<dbReference type="Gene3D" id="3.30.40.10">
    <property type="entry name" value="Zinc/RING finger domain, C3HC4 (zinc finger)"/>
    <property type="match status" value="1"/>
</dbReference>
<proteinExistence type="predicted"/>
<name>A0AAE0CU30_9ROSI</name>
<keyword evidence="4" id="KW-0479">Metal-binding</keyword>
<dbReference type="GO" id="GO:0016567">
    <property type="term" value="P:protein ubiquitination"/>
    <property type="evidence" value="ECO:0007669"/>
    <property type="project" value="TreeGrafter"/>
</dbReference>
<sequence>MAQVSSYLHLHHDLEDETLESLPYWSHHDFDPYSEEPEAEPLSDPHHRLRRGIHQSSVHIHFDVSDTESLTGKDPDLLDHRENQVNFVMDLFQQRVEQSQVMRCDNTTTLDPDPVADLLNRSDFCLFDGNDELGGIDNLDLDLGLGLGFGVLNTLENGNRSSNSNTNNGINDDNCNNCGFIIDDIDNDDVDDFFVERRVSSEVGSTGLRVIGFGSDSDSDDDNQHEIALGMSSLVHSGDEYVNGDDHDDVTSIPLCWDSLQLEDNRETNEDFEWEEVDGGVDEREVLSMFIDDNDDDNSISVSISPLIAPEDAVSVERVGAFGNLEWEFLLNTDNLETNPEMDNDDEPFFGDHDDFFHTAEYDMLFGQFTENENAWMGGPPASKSVVENLPEVALTQEDVESNNALCAVCKDEISIGEKAKQLPCAHRYHGDCIVPWLGIRNTCPVCRFELPTDDAGYERRRNRRNSHTL</sequence>
<dbReference type="AlphaFoldDB" id="A0AAE0CU30"/>
<dbReference type="SMART" id="SM00184">
    <property type="entry name" value="RING"/>
    <property type="match status" value="1"/>
</dbReference>
<evidence type="ECO:0000256" key="3">
    <source>
        <dbReference type="ARBA" id="ARBA00022679"/>
    </source>
</evidence>
<dbReference type="EC" id="2.3.2.27" evidence="2"/>
<dbReference type="GO" id="GO:0005737">
    <property type="term" value="C:cytoplasm"/>
    <property type="evidence" value="ECO:0007669"/>
    <property type="project" value="TreeGrafter"/>
</dbReference>
<dbReference type="InterPro" id="IPR001841">
    <property type="entry name" value="Znf_RING"/>
</dbReference>
<dbReference type="PANTHER" id="PTHR15710:SF108">
    <property type="entry name" value="OS03G0286100 PROTEIN"/>
    <property type="match status" value="1"/>
</dbReference>
<evidence type="ECO:0000256" key="6">
    <source>
        <dbReference type="ARBA" id="ARBA00022786"/>
    </source>
</evidence>
<dbReference type="GO" id="GO:0008270">
    <property type="term" value="F:zinc ion binding"/>
    <property type="evidence" value="ECO:0007669"/>
    <property type="project" value="UniProtKB-KW"/>
</dbReference>
<evidence type="ECO:0000256" key="4">
    <source>
        <dbReference type="ARBA" id="ARBA00022723"/>
    </source>
</evidence>
<comment type="catalytic activity">
    <reaction evidence="1">
        <text>S-ubiquitinyl-[E2 ubiquitin-conjugating enzyme]-L-cysteine + [acceptor protein]-L-lysine = [E2 ubiquitin-conjugating enzyme]-L-cysteine + N(6)-ubiquitinyl-[acceptor protein]-L-lysine.</text>
        <dbReference type="EC" id="2.3.2.27"/>
    </reaction>
</comment>
<keyword evidence="3" id="KW-0808">Transferase</keyword>
<evidence type="ECO:0000313" key="11">
    <source>
        <dbReference type="Proteomes" id="UP001280121"/>
    </source>
</evidence>
<dbReference type="Pfam" id="PF13639">
    <property type="entry name" value="zf-RING_2"/>
    <property type="match status" value="1"/>
</dbReference>
<dbReference type="GO" id="GO:0061630">
    <property type="term" value="F:ubiquitin protein ligase activity"/>
    <property type="evidence" value="ECO:0007669"/>
    <property type="project" value="UniProtKB-EC"/>
</dbReference>
<evidence type="ECO:0000259" key="9">
    <source>
        <dbReference type="PROSITE" id="PS50089"/>
    </source>
</evidence>
<feature type="domain" description="RING-type" evidence="9">
    <location>
        <begin position="407"/>
        <end position="448"/>
    </location>
</feature>
<evidence type="ECO:0000313" key="10">
    <source>
        <dbReference type="EMBL" id="KAK2663477.1"/>
    </source>
</evidence>